<accession>A0A1I5FS59</accession>
<reference evidence="3" key="1">
    <citation type="submission" date="2016-10" db="EMBL/GenBank/DDBJ databases">
        <authorList>
            <person name="Varghese N."/>
            <person name="Submissions S."/>
        </authorList>
    </citation>
    <scope>NUCLEOTIDE SEQUENCE [LARGE SCALE GENOMIC DNA]</scope>
    <source>
        <strain evidence="3">DS-12</strain>
    </source>
</reference>
<gene>
    <name evidence="2" type="ORF">SAMN05421741_13113</name>
</gene>
<dbReference type="Pfam" id="PF08239">
    <property type="entry name" value="SH3_3"/>
    <property type="match status" value="1"/>
</dbReference>
<dbReference type="Proteomes" id="UP000199036">
    <property type="component" value="Unassembled WGS sequence"/>
</dbReference>
<feature type="domain" description="SH3b" evidence="1">
    <location>
        <begin position="121"/>
        <end position="173"/>
    </location>
</feature>
<sequence length="399" mass="45736">MKKALLFVVLSTNQFWAQPKHPVKPLPRLYVVTPTVAFNNEKGSKAVGIFLRGASIDSYEFLEDKYVYKVYTPHTETIYITDTYNVKDRLNGKDDYEKSPAIIVENDGYYGSPHLFTTVASLKIRELPNSSSAAVGNLLNGTPVPIYYYPYNTEAWIPVQIDDKKGYIPVKYVGKRPDLSDLKNQYKKASTLEDQKKFAERILELGWNSNPEENEAALRLYAEFASKNNQQDVAQICLLQADVLKNIPKDDFNLPIKLQKQKQFGFTINNEIEPEKGFKKSFLETNLGKIIDQYTNLDDCGLGDYETNVFFNSVECIGHDVNKTYHIRSMEMINTNGFKIKNTYLNNSTTPSEFLKAGMGLISSINPLTNSYYISNDYMTYEFQFKNDRLFKVSAHYYC</sequence>
<keyword evidence="3" id="KW-1185">Reference proteome</keyword>
<dbReference type="STRING" id="913024.SAMN05421741_13113"/>
<protein>
    <submittedName>
        <fullName evidence="2">SH3 domain-containing protein</fullName>
    </submittedName>
</protein>
<evidence type="ECO:0000259" key="1">
    <source>
        <dbReference type="Pfam" id="PF08239"/>
    </source>
</evidence>
<dbReference type="RefSeq" id="WP_091525973.1">
    <property type="nucleotide sequence ID" value="NZ_FOVI01000031.1"/>
</dbReference>
<dbReference type="Gene3D" id="2.30.30.40">
    <property type="entry name" value="SH3 Domains"/>
    <property type="match status" value="1"/>
</dbReference>
<evidence type="ECO:0000313" key="2">
    <source>
        <dbReference type="EMBL" id="SFO26456.1"/>
    </source>
</evidence>
<dbReference type="AlphaFoldDB" id="A0A1I5FS59"/>
<proteinExistence type="predicted"/>
<name>A0A1I5FS59_9FLAO</name>
<organism evidence="2 3">
    <name type="scientific">Paenimyroides ummariense</name>
    <dbReference type="NCBI Taxonomy" id="913024"/>
    <lineage>
        <taxon>Bacteria</taxon>
        <taxon>Pseudomonadati</taxon>
        <taxon>Bacteroidota</taxon>
        <taxon>Flavobacteriia</taxon>
        <taxon>Flavobacteriales</taxon>
        <taxon>Flavobacteriaceae</taxon>
        <taxon>Paenimyroides</taxon>
    </lineage>
</organism>
<dbReference type="InterPro" id="IPR003646">
    <property type="entry name" value="SH3-like_bac-type"/>
</dbReference>
<evidence type="ECO:0000313" key="3">
    <source>
        <dbReference type="Proteomes" id="UP000199036"/>
    </source>
</evidence>
<dbReference type="EMBL" id="FOVI01000031">
    <property type="protein sequence ID" value="SFO26456.1"/>
    <property type="molecule type" value="Genomic_DNA"/>
</dbReference>
<dbReference type="OrthoDB" id="695178at2"/>